<sequence length="343" mass="39435">MKDPLDFMNFTHPIRPRQSATMSRREDKLASTQRSPNIKSLSARSKRTYMTSTARMQPTLDCWSDLSESVHDFSRRCFLDETDPEFLNQFARVDHQFNDFSRHARTLFNNLRPSKDPSIHPSAALFKVGNQMIKEWKLFITLFCSIASGGVQNQFNLMSSRYALLSQNLYALGLHFAEPKPTLAISAVHKVKAYIDYIRKTAEHQSKAALIFNSEDFNAEAFSQRLVDLNSWVYNLFQNILPPSAMGINGLLSTKRKMLLACNELQNIFDGIVNFNAIGSDTRNHIESMNHEFDKMFASLNLPMRMSKQNMDEEVKNDQNIQKVDKIHTQLVEMEQMVAPQPQ</sequence>
<proteinExistence type="predicted"/>
<dbReference type="EMBL" id="JAPFFF010000005">
    <property type="protein sequence ID" value="KAK8890273.1"/>
    <property type="molecule type" value="Genomic_DNA"/>
</dbReference>
<gene>
    <name evidence="2" type="ORF">M9Y10_035046</name>
</gene>
<feature type="region of interest" description="Disordered" evidence="1">
    <location>
        <begin position="1"/>
        <end position="41"/>
    </location>
</feature>
<dbReference type="Proteomes" id="UP001470230">
    <property type="component" value="Unassembled WGS sequence"/>
</dbReference>
<evidence type="ECO:0000313" key="2">
    <source>
        <dbReference type="EMBL" id="KAK8890273.1"/>
    </source>
</evidence>
<keyword evidence="3" id="KW-1185">Reference proteome</keyword>
<evidence type="ECO:0000313" key="3">
    <source>
        <dbReference type="Proteomes" id="UP001470230"/>
    </source>
</evidence>
<reference evidence="2 3" key="1">
    <citation type="submission" date="2024-04" db="EMBL/GenBank/DDBJ databases">
        <title>Tritrichomonas musculus Genome.</title>
        <authorList>
            <person name="Alves-Ferreira E."/>
            <person name="Grigg M."/>
            <person name="Lorenzi H."/>
            <person name="Galac M."/>
        </authorList>
    </citation>
    <scope>NUCLEOTIDE SEQUENCE [LARGE SCALE GENOMIC DNA]</scope>
    <source>
        <strain evidence="2 3">EAF2021</strain>
    </source>
</reference>
<feature type="compositionally biased region" description="Polar residues" evidence="1">
    <location>
        <begin position="30"/>
        <end position="41"/>
    </location>
</feature>
<comment type="caution">
    <text evidence="2">The sequence shown here is derived from an EMBL/GenBank/DDBJ whole genome shotgun (WGS) entry which is preliminary data.</text>
</comment>
<evidence type="ECO:0000256" key="1">
    <source>
        <dbReference type="SAM" id="MobiDB-lite"/>
    </source>
</evidence>
<organism evidence="2 3">
    <name type="scientific">Tritrichomonas musculus</name>
    <dbReference type="NCBI Taxonomy" id="1915356"/>
    <lineage>
        <taxon>Eukaryota</taxon>
        <taxon>Metamonada</taxon>
        <taxon>Parabasalia</taxon>
        <taxon>Tritrichomonadida</taxon>
        <taxon>Tritrichomonadidae</taxon>
        <taxon>Tritrichomonas</taxon>
    </lineage>
</organism>
<name>A0ABR2KGJ5_9EUKA</name>
<protein>
    <submittedName>
        <fullName evidence="2">Uncharacterized protein</fullName>
    </submittedName>
</protein>
<accession>A0ABR2KGJ5</accession>